<evidence type="ECO:0000256" key="1">
    <source>
        <dbReference type="SAM" id="MobiDB-lite"/>
    </source>
</evidence>
<dbReference type="Proteomes" id="UP000242847">
    <property type="component" value="Unassembled WGS sequence"/>
</dbReference>
<reference evidence="2 3" key="1">
    <citation type="submission" date="2017-01" db="EMBL/GenBank/DDBJ databases">
        <title>Draft genome sequence of Pseudomonas pachastrellae type strain CCUG 46540T from a deep sea.</title>
        <authorList>
            <person name="Gomila M."/>
            <person name="Mulet M."/>
            <person name="Lalucat J."/>
            <person name="Garcia-Valdes E."/>
        </authorList>
    </citation>
    <scope>NUCLEOTIDE SEQUENCE [LARGE SCALE GENOMIC DNA]</scope>
    <source>
        <strain evidence="2 3">CCUG 46540</strain>
    </source>
</reference>
<protein>
    <recommendedName>
        <fullName evidence="4">DUF2931 family protein</fullName>
    </recommendedName>
</protein>
<dbReference type="RefSeq" id="WP_083728095.1">
    <property type="nucleotide sequence ID" value="NZ_FOUD01000019.1"/>
</dbReference>
<keyword evidence="3" id="KW-1185">Reference proteome</keyword>
<dbReference type="InterPro" id="IPR021326">
    <property type="entry name" value="DUF2931"/>
</dbReference>
<sequence>MIARTLILLTALILSGCQNSTQIKPFPPKPDLPYDAWYIGLGTPTYMEAWVEQVDLTDVNDLMYEDVFGGIASTSTPPNNRGDAHGWPENPGPGSSFPMTGIDLPEKITVLWQSLAEPQAYRASFEVSAETRAEMLQPRLAYCAWRDEYETQYRDTIAIGVAPGGVVKAWLIGPCLDSIEIAHVQGEINPVGPYNGTSNGEFYRPPSPNAQHYIDTHGIPFGSW</sequence>
<organism evidence="2 3">
    <name type="scientific">Halopseudomonas pachastrellae</name>
    <dbReference type="NCBI Taxonomy" id="254161"/>
    <lineage>
        <taxon>Bacteria</taxon>
        <taxon>Pseudomonadati</taxon>
        <taxon>Pseudomonadota</taxon>
        <taxon>Gammaproteobacteria</taxon>
        <taxon>Pseudomonadales</taxon>
        <taxon>Pseudomonadaceae</taxon>
        <taxon>Halopseudomonas</taxon>
    </lineage>
</organism>
<evidence type="ECO:0008006" key="4">
    <source>
        <dbReference type="Google" id="ProtNLM"/>
    </source>
</evidence>
<name>A0A1S8DFR4_9GAMM</name>
<comment type="caution">
    <text evidence="2">The sequence shown here is derived from an EMBL/GenBank/DDBJ whole genome shotgun (WGS) entry which is preliminary data.</text>
</comment>
<accession>A0A1S8DFR4</accession>
<dbReference type="STRING" id="254161.SAMN05216256_11929"/>
<feature type="region of interest" description="Disordered" evidence="1">
    <location>
        <begin position="73"/>
        <end position="95"/>
    </location>
</feature>
<evidence type="ECO:0000313" key="3">
    <source>
        <dbReference type="Proteomes" id="UP000242847"/>
    </source>
</evidence>
<gene>
    <name evidence="2" type="ORF">BXT89_12940</name>
</gene>
<evidence type="ECO:0000313" key="2">
    <source>
        <dbReference type="EMBL" id="ONM43420.1"/>
    </source>
</evidence>
<dbReference type="EMBL" id="MUBC01000028">
    <property type="protein sequence ID" value="ONM43420.1"/>
    <property type="molecule type" value="Genomic_DNA"/>
</dbReference>
<dbReference type="PROSITE" id="PS51257">
    <property type="entry name" value="PROKAR_LIPOPROTEIN"/>
    <property type="match status" value="1"/>
</dbReference>
<dbReference type="Pfam" id="PF11153">
    <property type="entry name" value="DUF2931"/>
    <property type="match status" value="1"/>
</dbReference>
<dbReference type="OrthoDB" id="6993804at2"/>
<proteinExistence type="predicted"/>
<dbReference type="AlphaFoldDB" id="A0A1S8DFR4"/>